<evidence type="ECO:0000256" key="1">
    <source>
        <dbReference type="SAM" id="MobiDB-lite"/>
    </source>
</evidence>
<keyword evidence="3" id="KW-1185">Reference proteome</keyword>
<protein>
    <submittedName>
        <fullName evidence="2">Uncharacterized protein</fullName>
    </submittedName>
</protein>
<gene>
    <name evidence="2" type="ORF">JCGZ_24219</name>
</gene>
<name>A0A067L7V4_JATCU</name>
<dbReference type="AlphaFoldDB" id="A0A067L7V4"/>
<evidence type="ECO:0000313" key="3">
    <source>
        <dbReference type="Proteomes" id="UP000027138"/>
    </source>
</evidence>
<dbReference type="EMBL" id="KK914276">
    <property type="protein sequence ID" value="KDP43298.1"/>
    <property type="molecule type" value="Genomic_DNA"/>
</dbReference>
<organism evidence="2 3">
    <name type="scientific">Jatropha curcas</name>
    <name type="common">Barbados nut</name>
    <dbReference type="NCBI Taxonomy" id="180498"/>
    <lineage>
        <taxon>Eukaryota</taxon>
        <taxon>Viridiplantae</taxon>
        <taxon>Streptophyta</taxon>
        <taxon>Embryophyta</taxon>
        <taxon>Tracheophyta</taxon>
        <taxon>Spermatophyta</taxon>
        <taxon>Magnoliopsida</taxon>
        <taxon>eudicotyledons</taxon>
        <taxon>Gunneridae</taxon>
        <taxon>Pentapetalae</taxon>
        <taxon>rosids</taxon>
        <taxon>fabids</taxon>
        <taxon>Malpighiales</taxon>
        <taxon>Euphorbiaceae</taxon>
        <taxon>Crotonoideae</taxon>
        <taxon>Jatropheae</taxon>
        <taxon>Jatropha</taxon>
    </lineage>
</organism>
<feature type="compositionally biased region" description="Low complexity" evidence="1">
    <location>
        <begin position="43"/>
        <end position="64"/>
    </location>
</feature>
<evidence type="ECO:0000313" key="2">
    <source>
        <dbReference type="EMBL" id="KDP43298.1"/>
    </source>
</evidence>
<sequence>MWMSGQPGAGTSYSDPPPTTDRDVSTALHHPLPSPLDPKIADDTLVTAADTTTHPADTPPGATTLDRADDQSSMFKQHHTKVIDFRDFQITRKTEILNKLEYRELPN</sequence>
<dbReference type="Proteomes" id="UP000027138">
    <property type="component" value="Unassembled WGS sequence"/>
</dbReference>
<feature type="region of interest" description="Disordered" evidence="1">
    <location>
        <begin position="1"/>
        <end position="73"/>
    </location>
</feature>
<reference evidence="2 3" key="1">
    <citation type="journal article" date="2014" name="PLoS ONE">
        <title>Global Analysis of Gene Expression Profiles in Physic Nut (Jatropha curcas L.) Seedlings Exposed to Salt Stress.</title>
        <authorList>
            <person name="Zhang L."/>
            <person name="Zhang C."/>
            <person name="Wu P."/>
            <person name="Chen Y."/>
            <person name="Li M."/>
            <person name="Jiang H."/>
            <person name="Wu G."/>
        </authorList>
    </citation>
    <scope>NUCLEOTIDE SEQUENCE [LARGE SCALE GENOMIC DNA]</scope>
    <source>
        <strain evidence="3">cv. GZQX0401</strain>
        <tissue evidence="2">Young leaves</tissue>
    </source>
</reference>
<proteinExistence type="predicted"/>
<accession>A0A067L7V4</accession>